<feature type="domain" description="Reverse transcriptase zinc-binding" evidence="1">
    <location>
        <begin position="169"/>
        <end position="252"/>
    </location>
</feature>
<sequence length="373" mass="43538">MSLFQLPQSLITEIQRLFARFWWGSKKDKQKIHWGSWNRLCLAKKSGGLGFRDLQADSTPAGSFLWKSLVWGRGLIEARTRLRVGRGTGIYVYQDRWVPRPSTFKVISPPVFRELTTVNQLRSPTRGWNVELIRGNFLEEDAVVILSVPVRITTAHDLLIWHFEQSGLYSVKSGYHLSCSLEKVTSSSGLDSMKGWWKCLWWIDIPLKVKVFIWKACKDWIPTMLNLCRRGITINSICPLYASKDESSWHALWGYSCLEDIRRELPLAKPWVGGRGIQFYDFIYHYFENLDKAQHKEDPVVLWKNWFNMNQKVNGFKKKAIVDDVVGWSRSYVSEFLDYNWSRQFRNQEIGGLLCGSRRIWVCTRLTPMLLST</sequence>
<keyword evidence="3" id="KW-1185">Reference proteome</keyword>
<gene>
    <name evidence="2" type="ORF">Dsin_026795</name>
</gene>
<comment type="caution">
    <text evidence="2">The sequence shown here is derived from an EMBL/GenBank/DDBJ whole genome shotgun (WGS) entry which is preliminary data.</text>
</comment>
<reference evidence="2" key="1">
    <citation type="journal article" date="2023" name="Plant J.">
        <title>Genome sequences and population genomics provide insights into the demographic history, inbreeding, and mutation load of two 'living fossil' tree species of Dipteronia.</title>
        <authorList>
            <person name="Feng Y."/>
            <person name="Comes H.P."/>
            <person name="Chen J."/>
            <person name="Zhu S."/>
            <person name="Lu R."/>
            <person name="Zhang X."/>
            <person name="Li P."/>
            <person name="Qiu J."/>
            <person name="Olsen K.M."/>
            <person name="Qiu Y."/>
        </authorList>
    </citation>
    <scope>NUCLEOTIDE SEQUENCE</scope>
    <source>
        <strain evidence="2">NBL</strain>
    </source>
</reference>
<dbReference type="Proteomes" id="UP001281410">
    <property type="component" value="Unassembled WGS sequence"/>
</dbReference>
<dbReference type="EMBL" id="JANJYJ010000008">
    <property type="protein sequence ID" value="KAK3195485.1"/>
    <property type="molecule type" value="Genomic_DNA"/>
</dbReference>
<protein>
    <recommendedName>
        <fullName evidence="1">Reverse transcriptase zinc-binding domain-containing protein</fullName>
    </recommendedName>
</protein>
<name>A0AAD9ZYB6_9ROSI</name>
<dbReference type="Pfam" id="PF13966">
    <property type="entry name" value="zf-RVT"/>
    <property type="match status" value="1"/>
</dbReference>
<dbReference type="AlphaFoldDB" id="A0AAD9ZYB6"/>
<evidence type="ECO:0000313" key="3">
    <source>
        <dbReference type="Proteomes" id="UP001281410"/>
    </source>
</evidence>
<accession>A0AAD9ZYB6</accession>
<evidence type="ECO:0000259" key="1">
    <source>
        <dbReference type="Pfam" id="PF13966"/>
    </source>
</evidence>
<proteinExistence type="predicted"/>
<dbReference type="InterPro" id="IPR026960">
    <property type="entry name" value="RVT-Znf"/>
</dbReference>
<organism evidence="2 3">
    <name type="scientific">Dipteronia sinensis</name>
    <dbReference type="NCBI Taxonomy" id="43782"/>
    <lineage>
        <taxon>Eukaryota</taxon>
        <taxon>Viridiplantae</taxon>
        <taxon>Streptophyta</taxon>
        <taxon>Embryophyta</taxon>
        <taxon>Tracheophyta</taxon>
        <taxon>Spermatophyta</taxon>
        <taxon>Magnoliopsida</taxon>
        <taxon>eudicotyledons</taxon>
        <taxon>Gunneridae</taxon>
        <taxon>Pentapetalae</taxon>
        <taxon>rosids</taxon>
        <taxon>malvids</taxon>
        <taxon>Sapindales</taxon>
        <taxon>Sapindaceae</taxon>
        <taxon>Hippocastanoideae</taxon>
        <taxon>Acereae</taxon>
        <taxon>Dipteronia</taxon>
    </lineage>
</organism>
<evidence type="ECO:0000313" key="2">
    <source>
        <dbReference type="EMBL" id="KAK3195485.1"/>
    </source>
</evidence>
<dbReference type="PANTHER" id="PTHR33116:SF86">
    <property type="entry name" value="REVERSE TRANSCRIPTASE DOMAIN-CONTAINING PROTEIN"/>
    <property type="match status" value="1"/>
</dbReference>
<dbReference type="PANTHER" id="PTHR33116">
    <property type="entry name" value="REVERSE TRANSCRIPTASE ZINC-BINDING DOMAIN-CONTAINING PROTEIN-RELATED-RELATED"/>
    <property type="match status" value="1"/>
</dbReference>